<evidence type="ECO:0000256" key="1">
    <source>
        <dbReference type="SAM" id="MobiDB-lite"/>
    </source>
</evidence>
<feature type="region of interest" description="Disordered" evidence="1">
    <location>
        <begin position="238"/>
        <end position="270"/>
    </location>
</feature>
<evidence type="ECO:0000313" key="4">
    <source>
        <dbReference type="Proteomes" id="UP000708208"/>
    </source>
</evidence>
<feature type="compositionally biased region" description="Low complexity" evidence="1">
    <location>
        <begin position="163"/>
        <end position="173"/>
    </location>
</feature>
<accession>A0A8J2PCL8</accession>
<feature type="compositionally biased region" description="Basic and acidic residues" evidence="1">
    <location>
        <begin position="183"/>
        <end position="196"/>
    </location>
</feature>
<protein>
    <recommendedName>
        <fullName evidence="2">WH2 domain-containing protein</fullName>
    </recommendedName>
</protein>
<organism evidence="3 4">
    <name type="scientific">Allacma fusca</name>
    <dbReference type="NCBI Taxonomy" id="39272"/>
    <lineage>
        <taxon>Eukaryota</taxon>
        <taxon>Metazoa</taxon>
        <taxon>Ecdysozoa</taxon>
        <taxon>Arthropoda</taxon>
        <taxon>Hexapoda</taxon>
        <taxon>Collembola</taxon>
        <taxon>Symphypleona</taxon>
        <taxon>Sminthuridae</taxon>
        <taxon>Allacma</taxon>
    </lineage>
</organism>
<dbReference type="PROSITE" id="PS51082">
    <property type="entry name" value="WH2"/>
    <property type="match status" value="1"/>
</dbReference>
<sequence>QQQQQIPKPAETSTVKITNTNRISVSAFEKPIEIKENTIKNVGNKSIIIVGSEDPKTETPNNVYRQKLKITAPAPPTSVVNINQQEKPINFRFNDNSKSIEITNKPSERNVLKRAPSTPVITTATAQNTVEIPVSAGKVSSIAASLKSSNNGFFNSLQRPTKDTSSNSTSSAKSNDKPIIINEVEKPRKASLDKSPEMVNGGVSNVTMTKRNSNGATPIPPPPPINLMEGVKLRSASVSNGLNGRPKSLNTAQSVPAPKGLGSPNGDPRSEIFDAIKNSNGNFKLRKTGSTILLN</sequence>
<proteinExistence type="predicted"/>
<dbReference type="InterPro" id="IPR003124">
    <property type="entry name" value="WH2_dom"/>
</dbReference>
<evidence type="ECO:0000259" key="2">
    <source>
        <dbReference type="PROSITE" id="PS51082"/>
    </source>
</evidence>
<feature type="compositionally biased region" description="Polar residues" evidence="1">
    <location>
        <begin position="150"/>
        <end position="159"/>
    </location>
</feature>
<comment type="caution">
    <text evidence="3">The sequence shown here is derived from an EMBL/GenBank/DDBJ whole genome shotgun (WGS) entry which is preliminary data.</text>
</comment>
<feature type="domain" description="WH2" evidence="2">
    <location>
        <begin position="268"/>
        <end position="288"/>
    </location>
</feature>
<reference evidence="3" key="1">
    <citation type="submission" date="2021-06" db="EMBL/GenBank/DDBJ databases">
        <authorList>
            <person name="Hodson N. C."/>
            <person name="Mongue J. A."/>
            <person name="Jaron S. K."/>
        </authorList>
    </citation>
    <scope>NUCLEOTIDE SEQUENCE</scope>
</reference>
<dbReference type="Proteomes" id="UP000708208">
    <property type="component" value="Unassembled WGS sequence"/>
</dbReference>
<dbReference type="EMBL" id="CAJVCH010369602">
    <property type="protein sequence ID" value="CAG7816403.1"/>
    <property type="molecule type" value="Genomic_DNA"/>
</dbReference>
<feature type="non-terminal residue" evidence="3">
    <location>
        <position position="1"/>
    </location>
</feature>
<keyword evidence="4" id="KW-1185">Reference proteome</keyword>
<evidence type="ECO:0000313" key="3">
    <source>
        <dbReference type="EMBL" id="CAG7816403.1"/>
    </source>
</evidence>
<name>A0A8J2PCL8_9HEXA</name>
<gene>
    <name evidence="3" type="ORF">AFUS01_LOCUS27026</name>
</gene>
<dbReference type="GO" id="GO:0003779">
    <property type="term" value="F:actin binding"/>
    <property type="evidence" value="ECO:0007669"/>
    <property type="project" value="InterPro"/>
</dbReference>
<feature type="compositionally biased region" description="Polar residues" evidence="1">
    <location>
        <begin position="202"/>
        <end position="216"/>
    </location>
</feature>
<feature type="region of interest" description="Disordered" evidence="1">
    <location>
        <begin position="150"/>
        <end position="225"/>
    </location>
</feature>
<dbReference type="AlphaFoldDB" id="A0A8J2PCL8"/>
<feature type="compositionally biased region" description="Polar residues" evidence="1">
    <location>
        <begin position="238"/>
        <end position="254"/>
    </location>
</feature>